<dbReference type="Proteomes" id="UP001207930">
    <property type="component" value="Unassembled WGS sequence"/>
</dbReference>
<dbReference type="InterPro" id="IPR052919">
    <property type="entry name" value="TA_system_RNase"/>
</dbReference>
<organism evidence="2 3">
    <name type="scientific">Luteolibacter flavescens</name>
    <dbReference type="NCBI Taxonomy" id="1859460"/>
    <lineage>
        <taxon>Bacteria</taxon>
        <taxon>Pseudomonadati</taxon>
        <taxon>Verrucomicrobiota</taxon>
        <taxon>Verrucomicrobiia</taxon>
        <taxon>Verrucomicrobiales</taxon>
        <taxon>Verrucomicrobiaceae</taxon>
        <taxon>Luteolibacter</taxon>
    </lineage>
</organism>
<feature type="domain" description="PIN" evidence="1">
    <location>
        <begin position="4"/>
        <end position="119"/>
    </location>
</feature>
<dbReference type="SUPFAM" id="SSF88723">
    <property type="entry name" value="PIN domain-like"/>
    <property type="match status" value="1"/>
</dbReference>
<evidence type="ECO:0000313" key="3">
    <source>
        <dbReference type="Proteomes" id="UP001207930"/>
    </source>
</evidence>
<dbReference type="RefSeq" id="WP_264502241.1">
    <property type="nucleotide sequence ID" value="NZ_JAPDDS010000009.1"/>
</dbReference>
<dbReference type="InterPro" id="IPR041705">
    <property type="entry name" value="PIN_Sll0205"/>
</dbReference>
<protein>
    <submittedName>
        <fullName evidence="2">Type II toxin-antitoxin system VapC family toxin</fullName>
    </submittedName>
</protein>
<dbReference type="PANTHER" id="PTHR36173">
    <property type="entry name" value="RIBONUCLEASE VAPC16-RELATED"/>
    <property type="match status" value="1"/>
</dbReference>
<dbReference type="EMBL" id="JAPDDS010000009">
    <property type="protein sequence ID" value="MCW1886284.1"/>
    <property type="molecule type" value="Genomic_DNA"/>
</dbReference>
<dbReference type="InterPro" id="IPR002716">
    <property type="entry name" value="PIN_dom"/>
</dbReference>
<accession>A0ABT3FRR9</accession>
<dbReference type="Gene3D" id="3.40.50.1010">
    <property type="entry name" value="5'-nuclease"/>
    <property type="match status" value="1"/>
</dbReference>
<dbReference type="Pfam" id="PF01850">
    <property type="entry name" value="PIN"/>
    <property type="match status" value="1"/>
</dbReference>
<dbReference type="CDD" id="cd09872">
    <property type="entry name" value="PIN_Sll0205-like"/>
    <property type="match status" value="1"/>
</dbReference>
<dbReference type="InterPro" id="IPR029060">
    <property type="entry name" value="PIN-like_dom_sf"/>
</dbReference>
<sequence>MNLLLDTCALLALAAGSLPRAAREALEAGGDACISPVVVWEIAIKVKTGKLQLPTDPLAWAEALATRHSLNLDRHVPDISVFCAAADLPLIHRDPFDRVVVATALQRGFTILTSDRIIPTYPGVKVIW</sequence>
<proteinExistence type="predicted"/>
<name>A0ABT3FRR9_9BACT</name>
<evidence type="ECO:0000313" key="2">
    <source>
        <dbReference type="EMBL" id="MCW1886284.1"/>
    </source>
</evidence>
<reference evidence="2 3" key="1">
    <citation type="submission" date="2022-10" db="EMBL/GenBank/DDBJ databases">
        <title>Luteolibacter flavescens strain MCCC 1K03193, whole genome shotgun sequencing project.</title>
        <authorList>
            <person name="Zhao G."/>
            <person name="Shen L."/>
        </authorList>
    </citation>
    <scope>NUCLEOTIDE SEQUENCE [LARGE SCALE GENOMIC DNA]</scope>
    <source>
        <strain evidence="2 3">MCCC 1K03193</strain>
    </source>
</reference>
<comment type="caution">
    <text evidence="2">The sequence shown here is derived from an EMBL/GenBank/DDBJ whole genome shotgun (WGS) entry which is preliminary data.</text>
</comment>
<keyword evidence="3" id="KW-1185">Reference proteome</keyword>
<gene>
    <name evidence="2" type="ORF">OKA04_16220</name>
</gene>
<evidence type="ECO:0000259" key="1">
    <source>
        <dbReference type="Pfam" id="PF01850"/>
    </source>
</evidence>